<protein>
    <submittedName>
        <fullName evidence="1">Uncharacterized protein</fullName>
    </submittedName>
</protein>
<comment type="caution">
    <text evidence="1">The sequence shown here is derived from an EMBL/GenBank/DDBJ whole genome shotgun (WGS) entry which is preliminary data.</text>
</comment>
<dbReference type="EMBL" id="JAKNSF020000218">
    <property type="protein sequence ID" value="KAK7706475.1"/>
    <property type="molecule type" value="Genomic_DNA"/>
</dbReference>
<name>A0ABR1NM03_DIAER</name>
<accession>A0ABR1NM03</accession>
<evidence type="ECO:0000313" key="2">
    <source>
        <dbReference type="Proteomes" id="UP001430848"/>
    </source>
</evidence>
<keyword evidence="2" id="KW-1185">Reference proteome</keyword>
<proteinExistence type="predicted"/>
<dbReference type="Proteomes" id="UP001430848">
    <property type="component" value="Unassembled WGS sequence"/>
</dbReference>
<sequence length="663" mass="72762">MVDGLRTSLQCEIAKLDMTGAEPTGKHYGKSSMNFTITSPGCDMVLTDLKGPDLNLRDVPYQLAFGKFEPVQCDGTRDDRGKRVLLMFGLQEWFVNEEIPIENEDPDCTGHKCRITTNVRGRLLQSTQLICAPTYEIVKVNIIQNGTEVQSISRPDSKRGEVSNHTLDHISPWSFMEAYMVAFDAVIIGNSVWEEFNVSHTRFLLDKYMYSLLESQVTNETDVSSLYDPRDYDASFGVEAPLILLNNLSYPAFTYEDLAFPQFLPTAALMANEISNTPLLSINAVVPALRSHMECRFYDETMIHVRITRENDPYHVDVVPGEEFLRIAADDEDCVARGDASFSNARIRIFSNTSYFGVDTAGGSPSTDTVVFDGCSDYVYMWGKVDHLAESKVEHVAAMGCNQSIEALDVNSTFVGADLAIDLENPPRIVPNTGRNSTASLDSGFDASYLYHSVPDIPTDEVLSSTFALLTQSRWAIPLSMLGGGNDDAVADAIKFQHGVLLAQALNNARAPATETNTTLTIEQALEGENDAGRTFEARVVDNAGRQRVVQDAISTRVLEALLLVSVVLLGVGWVWLPATNVLPKRSPTTIASAVALLAGGNLSEWVDEIDSDVSGAFGATTRFWLGWGNVPDEEGILMGNENENGISRFGIFAVKADHVDEK</sequence>
<reference evidence="1 2" key="1">
    <citation type="submission" date="2024-02" db="EMBL/GenBank/DDBJ databases">
        <title>De novo assembly and annotation of 12 fungi associated with fruit tree decline syndrome in Ontario, Canada.</title>
        <authorList>
            <person name="Sulman M."/>
            <person name="Ellouze W."/>
            <person name="Ilyukhin E."/>
        </authorList>
    </citation>
    <scope>NUCLEOTIDE SEQUENCE [LARGE SCALE GENOMIC DNA]</scope>
    <source>
        <strain evidence="1 2">M169</strain>
    </source>
</reference>
<gene>
    <name evidence="1" type="ORF">SLS63_013962</name>
</gene>
<evidence type="ECO:0000313" key="1">
    <source>
        <dbReference type="EMBL" id="KAK7706475.1"/>
    </source>
</evidence>
<organism evidence="1 2">
    <name type="scientific">Diaporthe eres</name>
    <name type="common">Phomopsis oblonga</name>
    <dbReference type="NCBI Taxonomy" id="83184"/>
    <lineage>
        <taxon>Eukaryota</taxon>
        <taxon>Fungi</taxon>
        <taxon>Dikarya</taxon>
        <taxon>Ascomycota</taxon>
        <taxon>Pezizomycotina</taxon>
        <taxon>Sordariomycetes</taxon>
        <taxon>Sordariomycetidae</taxon>
        <taxon>Diaporthales</taxon>
        <taxon>Diaporthaceae</taxon>
        <taxon>Diaporthe</taxon>
        <taxon>Diaporthe eres species complex</taxon>
    </lineage>
</organism>